<dbReference type="GO" id="GO:0016740">
    <property type="term" value="F:transferase activity"/>
    <property type="evidence" value="ECO:0007669"/>
    <property type="project" value="UniProtKB-KW"/>
</dbReference>
<organism evidence="1 2">
    <name type="scientific">Veillonella dispar DORA_11</name>
    <dbReference type="NCBI Taxonomy" id="1403949"/>
    <lineage>
        <taxon>Bacteria</taxon>
        <taxon>Bacillati</taxon>
        <taxon>Bacillota</taxon>
        <taxon>Negativicutes</taxon>
        <taxon>Veillonellales</taxon>
        <taxon>Veillonellaceae</taxon>
        <taxon>Veillonella</taxon>
    </lineage>
</organism>
<accession>W1V572</accession>
<evidence type="ECO:0000313" key="2">
    <source>
        <dbReference type="Proteomes" id="UP000018855"/>
    </source>
</evidence>
<dbReference type="EMBL" id="AZMJ01000149">
    <property type="protein sequence ID" value="ETJ01117.1"/>
    <property type="molecule type" value="Genomic_DNA"/>
</dbReference>
<name>W1V572_9FIRM</name>
<proteinExistence type="predicted"/>
<feature type="non-terminal residue" evidence="1">
    <location>
        <position position="1"/>
    </location>
</feature>
<evidence type="ECO:0000313" key="1">
    <source>
        <dbReference type="EMBL" id="ETJ01117.1"/>
    </source>
</evidence>
<dbReference type="AlphaFoldDB" id="W1V572"/>
<protein>
    <submittedName>
        <fullName evidence="1">Glycosyl transferase group 1</fullName>
    </submittedName>
</protein>
<reference evidence="1 2" key="1">
    <citation type="submission" date="2013-12" db="EMBL/GenBank/DDBJ databases">
        <title>A Varibaculum cambriense genome reconstructed from a premature infant gut community with otherwise low bacterial novelty that shifts toward anaerobic metabolism during the third week of life.</title>
        <authorList>
            <person name="Brown C.T."/>
            <person name="Sharon I."/>
            <person name="Thomas B.C."/>
            <person name="Castelle C.J."/>
            <person name="Morowitz M.J."/>
            <person name="Banfield J.F."/>
        </authorList>
    </citation>
    <scope>NUCLEOTIDE SEQUENCE [LARGE SCALE GENOMIC DNA]</scope>
    <source>
        <strain evidence="2">DORA_11</strain>
    </source>
</reference>
<comment type="caution">
    <text evidence="1">The sequence shown here is derived from an EMBL/GenBank/DDBJ whole genome shotgun (WGS) entry which is preliminary data.</text>
</comment>
<gene>
    <name evidence="1" type="ORF">Q619_VDC00149G0002</name>
</gene>
<dbReference type="Proteomes" id="UP000018855">
    <property type="component" value="Unassembled WGS sequence"/>
</dbReference>
<sequence>LQHHKEQYNQGLINANNDYSHRALIQSIIQV</sequence>
<keyword evidence="1" id="KW-0808">Transferase</keyword>